<organism evidence="2 3">
    <name type="scientific">Rubus argutus</name>
    <name type="common">Southern blackberry</name>
    <dbReference type="NCBI Taxonomy" id="59490"/>
    <lineage>
        <taxon>Eukaryota</taxon>
        <taxon>Viridiplantae</taxon>
        <taxon>Streptophyta</taxon>
        <taxon>Embryophyta</taxon>
        <taxon>Tracheophyta</taxon>
        <taxon>Spermatophyta</taxon>
        <taxon>Magnoliopsida</taxon>
        <taxon>eudicotyledons</taxon>
        <taxon>Gunneridae</taxon>
        <taxon>Pentapetalae</taxon>
        <taxon>rosids</taxon>
        <taxon>fabids</taxon>
        <taxon>Rosales</taxon>
        <taxon>Rosaceae</taxon>
        <taxon>Rosoideae</taxon>
        <taxon>Rosoideae incertae sedis</taxon>
        <taxon>Rubus</taxon>
    </lineage>
</organism>
<dbReference type="EMBL" id="JBEDUW010000003">
    <property type="protein sequence ID" value="KAK9937579.1"/>
    <property type="molecule type" value="Genomic_DNA"/>
</dbReference>
<proteinExistence type="predicted"/>
<keyword evidence="3" id="KW-1185">Reference proteome</keyword>
<feature type="compositionally biased region" description="Low complexity" evidence="1">
    <location>
        <begin position="65"/>
        <end position="74"/>
    </location>
</feature>
<protein>
    <submittedName>
        <fullName evidence="2">Uncharacterized protein</fullName>
    </submittedName>
</protein>
<name>A0AAW1XM03_RUBAR</name>
<evidence type="ECO:0000256" key="1">
    <source>
        <dbReference type="SAM" id="MobiDB-lite"/>
    </source>
</evidence>
<evidence type="ECO:0000313" key="2">
    <source>
        <dbReference type="EMBL" id="KAK9937579.1"/>
    </source>
</evidence>
<accession>A0AAW1XM03</accession>
<sequence length="84" mass="8914">MASACVNNIGMSPEKFAPATFPSYGWLSPRVSFSCEYPDNGDGSRLAGAKSSSQRGIHRKVQIRSSPAASSSSAWRSGGHAPRR</sequence>
<feature type="region of interest" description="Disordered" evidence="1">
    <location>
        <begin position="40"/>
        <end position="84"/>
    </location>
</feature>
<dbReference type="AlphaFoldDB" id="A0AAW1XM03"/>
<gene>
    <name evidence="2" type="ORF">M0R45_014358</name>
</gene>
<reference evidence="2 3" key="1">
    <citation type="journal article" date="2023" name="G3 (Bethesda)">
        <title>A chromosome-length genome assembly and annotation of blackberry (Rubus argutus, cv. 'Hillquist').</title>
        <authorList>
            <person name="Bruna T."/>
            <person name="Aryal R."/>
            <person name="Dudchenko O."/>
            <person name="Sargent D.J."/>
            <person name="Mead D."/>
            <person name="Buti M."/>
            <person name="Cavallini A."/>
            <person name="Hytonen T."/>
            <person name="Andres J."/>
            <person name="Pham M."/>
            <person name="Weisz D."/>
            <person name="Mascagni F."/>
            <person name="Usai G."/>
            <person name="Natali L."/>
            <person name="Bassil N."/>
            <person name="Fernandez G.E."/>
            <person name="Lomsadze A."/>
            <person name="Armour M."/>
            <person name="Olukolu B."/>
            <person name="Poorten T."/>
            <person name="Britton C."/>
            <person name="Davik J."/>
            <person name="Ashrafi H."/>
            <person name="Aiden E.L."/>
            <person name="Borodovsky M."/>
            <person name="Worthington M."/>
        </authorList>
    </citation>
    <scope>NUCLEOTIDE SEQUENCE [LARGE SCALE GENOMIC DNA]</scope>
    <source>
        <strain evidence="2">PI 553951</strain>
    </source>
</reference>
<dbReference type="Proteomes" id="UP001457282">
    <property type="component" value="Unassembled WGS sequence"/>
</dbReference>
<evidence type="ECO:0000313" key="3">
    <source>
        <dbReference type="Proteomes" id="UP001457282"/>
    </source>
</evidence>
<comment type="caution">
    <text evidence="2">The sequence shown here is derived from an EMBL/GenBank/DDBJ whole genome shotgun (WGS) entry which is preliminary data.</text>
</comment>